<dbReference type="InterPro" id="IPR041562">
    <property type="entry name" value="MCM_lid"/>
</dbReference>
<accession>A0ABQ9Y771</accession>
<dbReference type="GO" id="GO:0016787">
    <property type="term" value="F:hydrolase activity"/>
    <property type="evidence" value="ECO:0007669"/>
    <property type="project" value="UniProtKB-KW"/>
</dbReference>
<dbReference type="Pfam" id="PF00493">
    <property type="entry name" value="MCM"/>
    <property type="match status" value="1"/>
</dbReference>
<evidence type="ECO:0000256" key="3">
    <source>
        <dbReference type="ARBA" id="ARBA00022741"/>
    </source>
</evidence>
<name>A0ABQ9Y771_9EUKA</name>
<keyword evidence="6" id="KW-0539">Nucleus</keyword>
<dbReference type="PANTHER" id="PTHR11630">
    <property type="entry name" value="DNA REPLICATION LICENSING FACTOR MCM FAMILY MEMBER"/>
    <property type="match status" value="1"/>
</dbReference>
<evidence type="ECO:0000256" key="5">
    <source>
        <dbReference type="ARBA" id="ARBA00023125"/>
    </source>
</evidence>
<dbReference type="GO" id="GO:0003678">
    <property type="term" value="F:DNA helicase activity"/>
    <property type="evidence" value="ECO:0007669"/>
    <property type="project" value="UniProtKB-EC"/>
</dbReference>
<evidence type="ECO:0000256" key="9">
    <source>
        <dbReference type="SAM" id="MobiDB-lite"/>
    </source>
</evidence>
<reference evidence="11 12" key="1">
    <citation type="journal article" date="2022" name="bioRxiv">
        <title>Genomics of Preaxostyla Flagellates Illuminates Evolutionary Transitions and the Path Towards Mitochondrial Loss.</title>
        <authorList>
            <person name="Novak L.V.F."/>
            <person name="Treitli S.C."/>
            <person name="Pyrih J."/>
            <person name="Halakuc P."/>
            <person name="Pipaliya S.V."/>
            <person name="Vacek V."/>
            <person name="Brzon O."/>
            <person name="Soukal P."/>
            <person name="Eme L."/>
            <person name="Dacks J.B."/>
            <person name="Karnkowska A."/>
            <person name="Elias M."/>
            <person name="Hampl V."/>
        </authorList>
    </citation>
    <scope>NUCLEOTIDE SEQUENCE [LARGE SCALE GENOMIC DNA]</scope>
    <source>
        <strain evidence="11">NAU3</strain>
        <tissue evidence="11">Gut</tissue>
    </source>
</reference>
<dbReference type="Pfam" id="PF17207">
    <property type="entry name" value="MCM_OB"/>
    <property type="match status" value="1"/>
</dbReference>
<organism evidence="11 12">
    <name type="scientific">Blattamonas nauphoetae</name>
    <dbReference type="NCBI Taxonomy" id="2049346"/>
    <lineage>
        <taxon>Eukaryota</taxon>
        <taxon>Metamonada</taxon>
        <taxon>Preaxostyla</taxon>
        <taxon>Oxymonadida</taxon>
        <taxon>Blattamonas</taxon>
    </lineage>
</organism>
<feature type="region of interest" description="Disordered" evidence="9">
    <location>
        <begin position="577"/>
        <end position="666"/>
    </location>
</feature>
<protein>
    <recommendedName>
        <fullName evidence="7">Minichromosome maintenance 8</fullName>
    </recommendedName>
</protein>
<dbReference type="InterPro" id="IPR003593">
    <property type="entry name" value="AAA+_ATPase"/>
</dbReference>
<feature type="compositionally biased region" description="Pro residues" evidence="9">
    <location>
        <begin position="616"/>
        <end position="635"/>
    </location>
</feature>
<feature type="compositionally biased region" description="Basic and acidic residues" evidence="9">
    <location>
        <begin position="579"/>
        <end position="595"/>
    </location>
</feature>
<comment type="subcellular location">
    <subcellularLocation>
        <location evidence="1">Nucleus</location>
    </subcellularLocation>
</comment>
<comment type="caution">
    <text evidence="11">The sequence shown here is derived from an EMBL/GenBank/DDBJ whole genome shotgun (WGS) entry which is preliminary data.</text>
</comment>
<evidence type="ECO:0000256" key="4">
    <source>
        <dbReference type="ARBA" id="ARBA00022840"/>
    </source>
</evidence>
<evidence type="ECO:0000313" key="11">
    <source>
        <dbReference type="EMBL" id="KAK2959519.1"/>
    </source>
</evidence>
<dbReference type="SMART" id="SM00382">
    <property type="entry name" value="AAA"/>
    <property type="match status" value="1"/>
</dbReference>
<dbReference type="CDD" id="cd22247">
    <property type="entry name" value="MCM8_WHD"/>
    <property type="match status" value="1"/>
</dbReference>
<dbReference type="SUPFAM" id="SSF52540">
    <property type="entry name" value="P-loop containing nucleoside triphosphate hydrolases"/>
    <property type="match status" value="1"/>
</dbReference>
<keyword evidence="11" id="KW-0378">Hydrolase</keyword>
<evidence type="ECO:0000256" key="7">
    <source>
        <dbReference type="ARBA" id="ARBA00042306"/>
    </source>
</evidence>
<evidence type="ECO:0000256" key="8">
    <source>
        <dbReference type="RuleBase" id="RU004070"/>
    </source>
</evidence>
<dbReference type="SMART" id="SM00350">
    <property type="entry name" value="MCM"/>
    <property type="match status" value="1"/>
</dbReference>
<feature type="region of interest" description="Disordered" evidence="9">
    <location>
        <begin position="276"/>
        <end position="301"/>
    </location>
</feature>
<evidence type="ECO:0000256" key="2">
    <source>
        <dbReference type="ARBA" id="ARBA00008010"/>
    </source>
</evidence>
<dbReference type="Proteomes" id="UP001281761">
    <property type="component" value="Unassembled WGS sequence"/>
</dbReference>
<evidence type="ECO:0000259" key="10">
    <source>
        <dbReference type="PROSITE" id="PS50051"/>
    </source>
</evidence>
<dbReference type="InterPro" id="IPR001208">
    <property type="entry name" value="MCM_dom"/>
</dbReference>
<keyword evidence="5 8" id="KW-0238">DNA-binding</keyword>
<sequence>MGKQSSPPSGGQPPPFVGWDLYYRGCDPAEYQSTIANVQEWLLFFRSPYAIPISQDDKVKRFIVRFDVTVLKTIPSDSPLLQGKAIREFVTRVEAEPELVFSEIKLAAHHTIFALSKIPDLPYSDQEILLRIMGFRTTPLREVKSNYIDKFVSIKGTIVRVGPIRPLVNECSFECNRCGSKQTMRFPEGRFATPDKCCTSGCRSRAFTPNRQTMKATDWQKIRVQEVISDYRDSGRIPRLMECELADELVGQCVPGDIATVSGIARIISVDEGKSGGNWGQNRGGGGGGGGWRGRGGHQRGGIQVKTKQSTLYSLFIYAHSVSTSRDGFAFDTSYNSTSTHPSSSSSSFSTVKDAALIRKIVLKPNLFPFLVNSIAPHIYGHYTIKQGFLLALFGGTPQYNTGNSGLLPVRSSIHMLVVGDPGMGKSQMLRSVASNTPRGVYVSGNTSTSSGLTVTVVKEGGDFALEAGALILGDRGLCCIDEFDKMGNEHQALLEAMEQQSISIAKGGMVCSLSARTSVIAAANPVGGHYDRSRTVGENLKMSAMILTRFDLVFVLMDTPDAETDKKLSSHLVRIHGKKEEREDARERRRKEEDSNWTESDNLNAQSVEDWESHMPPPSAPVPSTPTHIPPPVLSTPHHTQHNLLQPSTQPSQLHSTSLLDSPTFDPIPSQHLRRYIAYARSFCHPKLSRAARDRLKDYFVQLRKIHNASDSAVVTARQLESLIRLAEARAKCELREEVTENDALDVIDLMKHSLYENLANETGVIDMTRASGMSRSGDISRLTRGIVQLCRNNKTRMLERREIVNVARGIGITKDVDQLIDKLNIHGILLKKPNSMFLVTGAE</sequence>
<keyword evidence="11" id="KW-0347">Helicase</keyword>
<evidence type="ECO:0000256" key="6">
    <source>
        <dbReference type="ARBA" id="ARBA00023242"/>
    </source>
</evidence>
<dbReference type="Pfam" id="PF25051">
    <property type="entry name" value="WHD_MCM8"/>
    <property type="match status" value="1"/>
</dbReference>
<dbReference type="Gene3D" id="3.40.50.300">
    <property type="entry name" value="P-loop containing nucleotide triphosphate hydrolases"/>
    <property type="match status" value="1"/>
</dbReference>
<dbReference type="InterPro" id="IPR027417">
    <property type="entry name" value="P-loop_NTPase"/>
</dbReference>
<dbReference type="Pfam" id="PF17855">
    <property type="entry name" value="MCM_lid"/>
    <property type="match status" value="1"/>
</dbReference>
<dbReference type="InterPro" id="IPR031327">
    <property type="entry name" value="MCM"/>
</dbReference>
<proteinExistence type="inferred from homology"/>
<keyword evidence="3 8" id="KW-0547">Nucleotide-binding</keyword>
<dbReference type="Gene3D" id="2.20.28.10">
    <property type="match status" value="1"/>
</dbReference>
<dbReference type="SUPFAM" id="SSF50249">
    <property type="entry name" value="Nucleic acid-binding proteins"/>
    <property type="match status" value="1"/>
</dbReference>
<keyword evidence="12" id="KW-1185">Reference proteome</keyword>
<dbReference type="PANTHER" id="PTHR11630:SF47">
    <property type="entry name" value="DNA HELICASE MCM8"/>
    <property type="match status" value="1"/>
</dbReference>
<comment type="similarity">
    <text evidence="2 8">Belongs to the MCM family.</text>
</comment>
<dbReference type="InterPro" id="IPR012340">
    <property type="entry name" value="NA-bd_OB-fold"/>
</dbReference>
<evidence type="ECO:0000313" key="12">
    <source>
        <dbReference type="Proteomes" id="UP001281761"/>
    </source>
</evidence>
<feature type="compositionally biased region" description="Polar residues" evidence="9">
    <location>
        <begin position="643"/>
        <end position="662"/>
    </location>
</feature>
<keyword evidence="4 8" id="KW-0067">ATP-binding</keyword>
<dbReference type="InterPro" id="IPR056875">
    <property type="entry name" value="MCM8/REC_WHD"/>
</dbReference>
<feature type="compositionally biased region" description="Polar residues" evidence="9">
    <location>
        <begin position="598"/>
        <end position="608"/>
    </location>
</feature>
<dbReference type="InterPro" id="IPR033762">
    <property type="entry name" value="MCM_OB"/>
</dbReference>
<gene>
    <name evidence="11" type="ORF">BLNAU_5568</name>
</gene>
<dbReference type="Gene3D" id="2.40.50.140">
    <property type="entry name" value="Nucleic acid-binding proteins"/>
    <property type="match status" value="1"/>
</dbReference>
<feature type="domain" description="MCM C-terminal AAA(+) ATPase" evidence="10">
    <location>
        <begin position="367"/>
        <end position="573"/>
    </location>
</feature>
<dbReference type="PROSITE" id="PS50051">
    <property type="entry name" value="MCM_2"/>
    <property type="match status" value="1"/>
</dbReference>
<dbReference type="PRINTS" id="PR01657">
    <property type="entry name" value="MCMFAMILY"/>
</dbReference>
<feature type="compositionally biased region" description="Gly residues" evidence="9">
    <location>
        <begin position="276"/>
        <end position="294"/>
    </location>
</feature>
<evidence type="ECO:0000256" key="1">
    <source>
        <dbReference type="ARBA" id="ARBA00004123"/>
    </source>
</evidence>
<dbReference type="EMBL" id="JARBJD010000029">
    <property type="protein sequence ID" value="KAK2959519.1"/>
    <property type="molecule type" value="Genomic_DNA"/>
</dbReference>